<accession>A0A0D0DP71</accession>
<dbReference type="HOGENOM" id="CLU_154017_0_0_1"/>
<keyword evidence="2" id="KW-0472">Membrane</keyword>
<protein>
    <submittedName>
        <fullName evidence="3">Uncharacterized protein</fullName>
    </submittedName>
</protein>
<name>A0A0D0DP71_9AGAM</name>
<evidence type="ECO:0000313" key="3">
    <source>
        <dbReference type="EMBL" id="KIK93733.1"/>
    </source>
</evidence>
<evidence type="ECO:0000256" key="1">
    <source>
        <dbReference type="SAM" id="MobiDB-lite"/>
    </source>
</evidence>
<proteinExistence type="predicted"/>
<dbReference type="EMBL" id="KN825161">
    <property type="protein sequence ID" value="KIK93733.1"/>
    <property type="molecule type" value="Genomic_DNA"/>
</dbReference>
<keyword evidence="2" id="KW-0812">Transmembrane</keyword>
<evidence type="ECO:0000313" key="4">
    <source>
        <dbReference type="Proteomes" id="UP000054538"/>
    </source>
</evidence>
<keyword evidence="4" id="KW-1185">Reference proteome</keyword>
<gene>
    <name evidence="3" type="ORF">PAXRUDRAFT_828672</name>
</gene>
<organism evidence="3 4">
    <name type="scientific">Paxillus rubicundulus Ve08.2h10</name>
    <dbReference type="NCBI Taxonomy" id="930991"/>
    <lineage>
        <taxon>Eukaryota</taxon>
        <taxon>Fungi</taxon>
        <taxon>Dikarya</taxon>
        <taxon>Basidiomycota</taxon>
        <taxon>Agaricomycotina</taxon>
        <taxon>Agaricomycetes</taxon>
        <taxon>Agaricomycetidae</taxon>
        <taxon>Boletales</taxon>
        <taxon>Paxilineae</taxon>
        <taxon>Paxillaceae</taxon>
        <taxon>Paxillus</taxon>
    </lineage>
</organism>
<dbReference type="STRING" id="930991.A0A0D0DP71"/>
<dbReference type="OrthoDB" id="192748at2759"/>
<dbReference type="Proteomes" id="UP000054538">
    <property type="component" value="Unassembled WGS sequence"/>
</dbReference>
<evidence type="ECO:0000256" key="2">
    <source>
        <dbReference type="SAM" id="Phobius"/>
    </source>
</evidence>
<dbReference type="InParanoid" id="A0A0D0DP71"/>
<feature type="region of interest" description="Disordered" evidence="1">
    <location>
        <begin position="129"/>
        <end position="151"/>
    </location>
</feature>
<dbReference type="AlphaFoldDB" id="A0A0D0DP71"/>
<feature type="transmembrane region" description="Helical" evidence="2">
    <location>
        <begin position="70"/>
        <end position="94"/>
    </location>
</feature>
<reference evidence="3 4" key="1">
    <citation type="submission" date="2014-04" db="EMBL/GenBank/DDBJ databases">
        <authorList>
            <consortium name="DOE Joint Genome Institute"/>
            <person name="Kuo A."/>
            <person name="Kohler A."/>
            <person name="Jargeat P."/>
            <person name="Nagy L.G."/>
            <person name="Floudas D."/>
            <person name="Copeland A."/>
            <person name="Barry K.W."/>
            <person name="Cichocki N."/>
            <person name="Veneault-Fourrey C."/>
            <person name="LaButti K."/>
            <person name="Lindquist E.A."/>
            <person name="Lipzen A."/>
            <person name="Lundell T."/>
            <person name="Morin E."/>
            <person name="Murat C."/>
            <person name="Sun H."/>
            <person name="Tunlid A."/>
            <person name="Henrissat B."/>
            <person name="Grigoriev I.V."/>
            <person name="Hibbett D.S."/>
            <person name="Martin F."/>
            <person name="Nordberg H.P."/>
            <person name="Cantor M.N."/>
            <person name="Hua S.X."/>
        </authorList>
    </citation>
    <scope>NUCLEOTIDE SEQUENCE [LARGE SCALE GENOMIC DNA]</scope>
    <source>
        <strain evidence="3 4">Ve08.2h10</strain>
    </source>
</reference>
<keyword evidence="2" id="KW-1133">Transmembrane helix</keyword>
<sequence length="151" mass="16947">MNIDNVTVTKVLLVVSETMLWVKQLKLVSQVARSSISLPSGIVHRHVSTKAQQNRQNARNDDSGDFRPRWVYSASSFLTYTTIPVALLYCVFLADWGDRDHVFMPLRRWMLQHKQSILSLSPEEVALVQRQSAPALRDSPSPGSAEGQPSS</sequence>
<reference evidence="4" key="2">
    <citation type="submission" date="2015-01" db="EMBL/GenBank/DDBJ databases">
        <title>Evolutionary Origins and Diversification of the Mycorrhizal Mutualists.</title>
        <authorList>
            <consortium name="DOE Joint Genome Institute"/>
            <consortium name="Mycorrhizal Genomics Consortium"/>
            <person name="Kohler A."/>
            <person name="Kuo A."/>
            <person name="Nagy L.G."/>
            <person name="Floudas D."/>
            <person name="Copeland A."/>
            <person name="Barry K.W."/>
            <person name="Cichocki N."/>
            <person name="Veneault-Fourrey C."/>
            <person name="LaButti K."/>
            <person name="Lindquist E.A."/>
            <person name="Lipzen A."/>
            <person name="Lundell T."/>
            <person name="Morin E."/>
            <person name="Murat C."/>
            <person name="Riley R."/>
            <person name="Ohm R."/>
            <person name="Sun H."/>
            <person name="Tunlid A."/>
            <person name="Henrissat B."/>
            <person name="Grigoriev I.V."/>
            <person name="Hibbett D.S."/>
            <person name="Martin F."/>
        </authorList>
    </citation>
    <scope>NUCLEOTIDE SEQUENCE [LARGE SCALE GENOMIC DNA]</scope>
    <source>
        <strain evidence="4">Ve08.2h10</strain>
    </source>
</reference>